<comment type="caution">
    <text evidence="1">The sequence shown here is derived from an EMBL/GenBank/DDBJ whole genome shotgun (WGS) entry which is preliminary data.</text>
</comment>
<sequence>MRKQGSTVGSLQQVVGIQDDLCAGAGRNQPVCIRIVAFQQARVEINIFGFEKDLVLRDHHFDGWLVLNDPREFHQAFSGNDDIVGFFQL</sequence>
<protein>
    <submittedName>
        <fullName evidence="1">Uncharacterized protein</fullName>
    </submittedName>
</protein>
<dbReference type="AlphaFoldDB" id="A0A645J4Y1"/>
<reference evidence="1" key="1">
    <citation type="submission" date="2019-08" db="EMBL/GenBank/DDBJ databases">
        <authorList>
            <person name="Kucharzyk K."/>
            <person name="Murdoch R.W."/>
            <person name="Higgins S."/>
            <person name="Loffler F."/>
        </authorList>
    </citation>
    <scope>NUCLEOTIDE SEQUENCE</scope>
</reference>
<gene>
    <name evidence="1" type="ORF">SDC9_206152</name>
</gene>
<name>A0A645J4Y1_9ZZZZ</name>
<dbReference type="EMBL" id="VSSQ01131137">
    <property type="protein sequence ID" value="MPN58447.1"/>
    <property type="molecule type" value="Genomic_DNA"/>
</dbReference>
<organism evidence="1">
    <name type="scientific">bioreactor metagenome</name>
    <dbReference type="NCBI Taxonomy" id="1076179"/>
    <lineage>
        <taxon>unclassified sequences</taxon>
        <taxon>metagenomes</taxon>
        <taxon>ecological metagenomes</taxon>
    </lineage>
</organism>
<evidence type="ECO:0000313" key="1">
    <source>
        <dbReference type="EMBL" id="MPN58447.1"/>
    </source>
</evidence>
<accession>A0A645J4Y1</accession>
<proteinExistence type="predicted"/>